<proteinExistence type="predicted"/>
<gene>
    <name evidence="2" type="ORF">FZC79_07905</name>
</gene>
<dbReference type="AlphaFoldDB" id="A0A5D4KFK0"/>
<comment type="caution">
    <text evidence="2">The sequence shown here is derived from an EMBL/GenBank/DDBJ whole genome shotgun (WGS) entry which is preliminary data.</text>
</comment>
<organism evidence="2 3">
    <name type="scientific">Rossellomorea vietnamensis</name>
    <dbReference type="NCBI Taxonomy" id="218284"/>
    <lineage>
        <taxon>Bacteria</taxon>
        <taxon>Bacillati</taxon>
        <taxon>Bacillota</taxon>
        <taxon>Bacilli</taxon>
        <taxon>Bacillales</taxon>
        <taxon>Bacillaceae</taxon>
        <taxon>Rossellomorea</taxon>
    </lineage>
</organism>
<feature type="region of interest" description="Disordered" evidence="1">
    <location>
        <begin position="69"/>
        <end position="89"/>
    </location>
</feature>
<accession>A0A5D4KFK0</accession>
<name>A0A5D4KFK0_9BACI</name>
<dbReference type="Proteomes" id="UP000323317">
    <property type="component" value="Unassembled WGS sequence"/>
</dbReference>
<evidence type="ECO:0000256" key="1">
    <source>
        <dbReference type="SAM" id="MobiDB-lite"/>
    </source>
</evidence>
<sequence length="448" mass="52065">MKRRTPELDTLVSQDVFQLQQMIIHYKAELVKHKNILEDFQSEYDYSKIEELKKINQELMGQKEELTNELNSVRESEKRAARSENEFKEKHQEHVKVIQKLREELDDFQSEHEGLLLELESVKEEAARSAAHEEDLQQKNKELLAKLDEMQAETEELISKQTSERKAVLFENEALKRDLKEVEDERNVLKVKLTKQAEDLEKANKAHKQVADAAGKEREHYKALAEILEKKLHGLNETVQEKRAEAEEYLKDAEELRVKFQRVQENSAKTIKNLKEEKAELIKQIQKGEESLELLKKDVEHGAALEEQIEKFQEENAALSGQVKEQEENIRTLMEKQSENNELTVKIVALNDENSLLQKENEALRSQLDTQAEEMHDLREEIKKDEGEGLSDELSQMENSIFQLMINTLHSAGDPAQTSSLIHELEGKIDQLTKEIGVLEDTNRREEE</sequence>
<protein>
    <submittedName>
        <fullName evidence="2">Uncharacterized protein</fullName>
    </submittedName>
</protein>
<reference evidence="2 3" key="1">
    <citation type="submission" date="2019-08" db="EMBL/GenBank/DDBJ databases">
        <title>Bacillus genomes from the desert of Cuatro Cienegas, Coahuila.</title>
        <authorList>
            <person name="Olmedo-Alvarez G."/>
        </authorList>
    </citation>
    <scope>NUCLEOTIDE SEQUENCE [LARGE SCALE GENOMIC DNA]</scope>
    <source>
        <strain evidence="2 3">CH40_1T</strain>
    </source>
</reference>
<evidence type="ECO:0000313" key="3">
    <source>
        <dbReference type="Proteomes" id="UP000323317"/>
    </source>
</evidence>
<evidence type="ECO:0000313" key="2">
    <source>
        <dbReference type="EMBL" id="TYR76068.1"/>
    </source>
</evidence>
<dbReference type="RefSeq" id="WP_148946286.1">
    <property type="nucleotide sequence ID" value="NZ_VTEH01000004.1"/>
</dbReference>
<dbReference type="EMBL" id="VTEH01000004">
    <property type="protein sequence ID" value="TYR76068.1"/>
    <property type="molecule type" value="Genomic_DNA"/>
</dbReference>